<evidence type="ECO:0000313" key="1">
    <source>
        <dbReference type="EMBL" id="VDN57848.1"/>
    </source>
</evidence>
<dbReference type="AlphaFoldDB" id="A0A0N4U9P0"/>
<sequence>MAMKGTAFPHITIYVSCNVFNKSREKWGPINHGMYSRHLLGIDMPRNYNLRSNNELSNFDALENEAYHMTYPYCKPANKRRKTYGEMNEAKQKKNTLALPENSGTTSRFIVISSANDENRINPPNTLREHRSKSIDDELQEGLLMKIPSGSHNEEKNCTLDVKNVETSIQKKPILKLTIRGPLNDEESLLPMVSFLVKLIRFYHNFSTLVLYSSILNRYASLHNRVPEMSLFKLLLSYRASEHLKLCERISNEIW</sequence>
<dbReference type="EMBL" id="UYYG01001163">
    <property type="protein sequence ID" value="VDN57848.1"/>
    <property type="molecule type" value="Genomic_DNA"/>
</dbReference>
<organism evidence="2 4">
    <name type="scientific">Dracunculus medinensis</name>
    <name type="common">Guinea worm</name>
    <dbReference type="NCBI Taxonomy" id="318479"/>
    <lineage>
        <taxon>Eukaryota</taxon>
        <taxon>Metazoa</taxon>
        <taxon>Ecdysozoa</taxon>
        <taxon>Nematoda</taxon>
        <taxon>Chromadorea</taxon>
        <taxon>Rhabditida</taxon>
        <taxon>Spirurina</taxon>
        <taxon>Dracunculoidea</taxon>
        <taxon>Dracunculidae</taxon>
        <taxon>Dracunculus</taxon>
    </lineage>
</organism>
<dbReference type="Proteomes" id="UP000038040">
    <property type="component" value="Unplaced"/>
</dbReference>
<evidence type="ECO:0000313" key="2">
    <source>
        <dbReference type="Proteomes" id="UP000038040"/>
    </source>
</evidence>
<reference evidence="1 3" key="2">
    <citation type="submission" date="2018-11" db="EMBL/GenBank/DDBJ databases">
        <authorList>
            <consortium name="Pathogen Informatics"/>
        </authorList>
    </citation>
    <scope>NUCLEOTIDE SEQUENCE [LARGE SCALE GENOMIC DNA]</scope>
</reference>
<gene>
    <name evidence="1" type="ORF">DME_LOCUS7821</name>
</gene>
<name>A0A0N4U9P0_DRAME</name>
<dbReference type="Proteomes" id="UP000274756">
    <property type="component" value="Unassembled WGS sequence"/>
</dbReference>
<proteinExistence type="predicted"/>
<accession>A0A0N4U9P0</accession>
<evidence type="ECO:0000313" key="4">
    <source>
        <dbReference type="WBParaSite" id="DME_0000381601-mRNA-1"/>
    </source>
</evidence>
<reference evidence="4" key="1">
    <citation type="submission" date="2017-02" db="UniProtKB">
        <authorList>
            <consortium name="WormBaseParasite"/>
        </authorList>
    </citation>
    <scope>IDENTIFICATION</scope>
</reference>
<protein>
    <submittedName>
        <fullName evidence="4">CDT1 domain-containing protein</fullName>
    </submittedName>
</protein>
<dbReference type="WBParaSite" id="DME_0000381601-mRNA-1">
    <property type="protein sequence ID" value="DME_0000381601-mRNA-1"/>
    <property type="gene ID" value="DME_0000381601"/>
</dbReference>
<evidence type="ECO:0000313" key="3">
    <source>
        <dbReference type="Proteomes" id="UP000274756"/>
    </source>
</evidence>
<dbReference type="STRING" id="318479.A0A0N4U9P0"/>
<keyword evidence="3" id="KW-1185">Reference proteome</keyword>